<feature type="region of interest" description="Disordered" evidence="1">
    <location>
        <begin position="136"/>
        <end position="194"/>
    </location>
</feature>
<evidence type="ECO:0000313" key="4">
    <source>
        <dbReference type="Proteomes" id="UP000316331"/>
    </source>
</evidence>
<keyword evidence="4" id="KW-1185">Reference proteome</keyword>
<proteinExistence type="predicted"/>
<evidence type="ECO:0000313" key="3">
    <source>
        <dbReference type="EMBL" id="TQM32815.1"/>
    </source>
</evidence>
<dbReference type="Proteomes" id="UP000316331">
    <property type="component" value="Unassembled WGS sequence"/>
</dbReference>
<feature type="compositionally biased region" description="Basic residues" evidence="1">
    <location>
        <begin position="184"/>
        <end position="194"/>
    </location>
</feature>
<dbReference type="AlphaFoldDB" id="A0A543FG25"/>
<dbReference type="RefSeq" id="WP_141810667.1">
    <property type="nucleotide sequence ID" value="NZ_VFPG01000001.1"/>
</dbReference>
<accession>A0A543FG25</accession>
<reference evidence="3 4" key="1">
    <citation type="submission" date="2019-06" db="EMBL/GenBank/DDBJ databases">
        <title>Sequencing the genomes of 1000 actinobacteria strains.</title>
        <authorList>
            <person name="Klenk H.-P."/>
        </authorList>
    </citation>
    <scope>NUCLEOTIDE SEQUENCE [LARGE SCALE GENOMIC DNA]</scope>
    <source>
        <strain evidence="3 4">DSM 103495</strain>
    </source>
</reference>
<feature type="compositionally biased region" description="Basic and acidic residues" evidence="1">
    <location>
        <begin position="145"/>
        <end position="154"/>
    </location>
</feature>
<evidence type="ECO:0000256" key="1">
    <source>
        <dbReference type="SAM" id="MobiDB-lite"/>
    </source>
</evidence>
<evidence type="ECO:0000259" key="2">
    <source>
        <dbReference type="Pfam" id="PF09350"/>
    </source>
</evidence>
<dbReference type="OrthoDB" id="3395286at2"/>
<name>A0A543FG25_9NOCA</name>
<feature type="domain" description="DnaJ homologue subfamily C member 28 conserved" evidence="2">
    <location>
        <begin position="14"/>
        <end position="83"/>
    </location>
</feature>
<gene>
    <name evidence="3" type="ORF">FB390_4515</name>
</gene>
<protein>
    <submittedName>
        <fullName evidence="3">Uncharacterized protein DUF1992</fullName>
    </submittedName>
</protein>
<sequence>MTERKPPDQTFESWIDKQVREATERGEFDNLRGAGRPLPGVGTQVDENWWLRSYLQREGIRADGMLPESLVLRRDVERIQETVAELDTEREVRAAIAELNQRVVRYVRVPTPPHVPVGPVDADTVVRRWRDERASASGAALSRRGATESTRRAPEPAPTSSAQSFAKQAAETSGRGVEESSTGPKRRWWQRFRR</sequence>
<dbReference type="InterPro" id="IPR018961">
    <property type="entry name" value="DnaJ_homolog_subfam-C_membr-28"/>
</dbReference>
<comment type="caution">
    <text evidence="3">The sequence shown here is derived from an EMBL/GenBank/DDBJ whole genome shotgun (WGS) entry which is preliminary data.</text>
</comment>
<organism evidence="3 4">
    <name type="scientific">Nocardia bhagyanarayanae</name>
    <dbReference type="NCBI Taxonomy" id="1215925"/>
    <lineage>
        <taxon>Bacteria</taxon>
        <taxon>Bacillati</taxon>
        <taxon>Actinomycetota</taxon>
        <taxon>Actinomycetes</taxon>
        <taxon>Mycobacteriales</taxon>
        <taxon>Nocardiaceae</taxon>
        <taxon>Nocardia</taxon>
    </lineage>
</organism>
<dbReference type="Pfam" id="PF09350">
    <property type="entry name" value="DJC28_CD"/>
    <property type="match status" value="1"/>
</dbReference>
<dbReference type="EMBL" id="VFPG01000001">
    <property type="protein sequence ID" value="TQM32815.1"/>
    <property type="molecule type" value="Genomic_DNA"/>
</dbReference>